<feature type="region of interest" description="Disordered" evidence="5">
    <location>
        <begin position="1422"/>
        <end position="1530"/>
    </location>
</feature>
<feature type="domain" description="Kinesin motor" evidence="6">
    <location>
        <begin position="1"/>
        <end position="199"/>
    </location>
</feature>
<evidence type="ECO:0000256" key="3">
    <source>
        <dbReference type="PROSITE-ProRule" id="PRU00283"/>
    </source>
</evidence>
<evidence type="ECO:0000256" key="1">
    <source>
        <dbReference type="ARBA" id="ARBA00022741"/>
    </source>
</evidence>
<dbReference type="InterPro" id="IPR001752">
    <property type="entry name" value="Kinesin_motor_dom"/>
</dbReference>
<dbReference type="PANTHER" id="PTHR47969:SF28">
    <property type="entry name" value="KINESIN-LIKE PROTEIN KIF21B"/>
    <property type="match status" value="1"/>
</dbReference>
<dbReference type="GO" id="GO:0005524">
    <property type="term" value="F:ATP binding"/>
    <property type="evidence" value="ECO:0007669"/>
    <property type="project" value="UniProtKB-KW"/>
</dbReference>
<comment type="similarity">
    <text evidence="3">Belongs to the TRAFAC class myosin-kinesin ATPase superfamily. Kinesin family.</text>
</comment>
<evidence type="ECO:0000256" key="2">
    <source>
        <dbReference type="ARBA" id="ARBA00022840"/>
    </source>
</evidence>
<comment type="caution">
    <text evidence="7">The sequence shown here is derived from an EMBL/GenBank/DDBJ whole genome shotgun (WGS) entry which is preliminary data.</text>
</comment>
<evidence type="ECO:0000313" key="7">
    <source>
        <dbReference type="EMBL" id="KAJ2865444.1"/>
    </source>
</evidence>
<dbReference type="GO" id="GO:0007018">
    <property type="term" value="P:microtubule-based movement"/>
    <property type="evidence" value="ECO:0007669"/>
    <property type="project" value="InterPro"/>
</dbReference>
<keyword evidence="4" id="KW-0175">Coiled coil</keyword>
<feature type="compositionally biased region" description="Polar residues" evidence="5">
    <location>
        <begin position="1432"/>
        <end position="1448"/>
    </location>
</feature>
<dbReference type="EMBL" id="JANBUY010000059">
    <property type="protein sequence ID" value="KAJ2865444.1"/>
    <property type="molecule type" value="Genomic_DNA"/>
</dbReference>
<dbReference type="Pfam" id="PF00225">
    <property type="entry name" value="Kinesin"/>
    <property type="match status" value="1"/>
</dbReference>
<dbReference type="InterPro" id="IPR027640">
    <property type="entry name" value="Kinesin-like_fam"/>
</dbReference>
<name>A0A9W8IK78_9FUNG</name>
<protein>
    <submittedName>
        <fullName evidence="7">Kinesin-like protein kif21b</fullName>
    </submittedName>
</protein>
<feature type="compositionally biased region" description="Polar residues" evidence="5">
    <location>
        <begin position="1469"/>
        <end position="1478"/>
    </location>
</feature>
<dbReference type="GO" id="GO:0003777">
    <property type="term" value="F:microtubule motor activity"/>
    <property type="evidence" value="ECO:0007669"/>
    <property type="project" value="InterPro"/>
</dbReference>
<feature type="compositionally biased region" description="Basic and acidic residues" evidence="5">
    <location>
        <begin position="1679"/>
        <end position="1688"/>
    </location>
</feature>
<evidence type="ECO:0000259" key="6">
    <source>
        <dbReference type="PROSITE" id="PS50067"/>
    </source>
</evidence>
<feature type="coiled-coil region" evidence="4">
    <location>
        <begin position="654"/>
        <end position="688"/>
    </location>
</feature>
<dbReference type="GO" id="GO:0051231">
    <property type="term" value="P:spindle elongation"/>
    <property type="evidence" value="ECO:0007669"/>
    <property type="project" value="TreeGrafter"/>
</dbReference>
<dbReference type="InterPro" id="IPR027417">
    <property type="entry name" value="P-loop_NTPase"/>
</dbReference>
<reference evidence="7" key="1">
    <citation type="submission" date="2022-07" db="EMBL/GenBank/DDBJ databases">
        <title>Phylogenomic reconstructions and comparative analyses of Kickxellomycotina fungi.</title>
        <authorList>
            <person name="Reynolds N.K."/>
            <person name="Stajich J.E."/>
            <person name="Barry K."/>
            <person name="Grigoriev I.V."/>
            <person name="Crous P."/>
            <person name="Smith M.E."/>
        </authorList>
    </citation>
    <scope>NUCLEOTIDE SEQUENCE</scope>
    <source>
        <strain evidence="7">RSA 476</strain>
    </source>
</reference>
<feature type="compositionally biased region" description="Low complexity" evidence="5">
    <location>
        <begin position="596"/>
        <end position="607"/>
    </location>
</feature>
<evidence type="ECO:0000313" key="8">
    <source>
        <dbReference type="Proteomes" id="UP001140074"/>
    </source>
</evidence>
<feature type="coiled-coil region" evidence="4">
    <location>
        <begin position="215"/>
        <end position="292"/>
    </location>
</feature>
<dbReference type="PANTHER" id="PTHR47969">
    <property type="entry name" value="CHROMOSOME-ASSOCIATED KINESIN KIF4A-RELATED"/>
    <property type="match status" value="1"/>
</dbReference>
<dbReference type="SMART" id="SM00129">
    <property type="entry name" value="KISc"/>
    <property type="match status" value="1"/>
</dbReference>
<feature type="compositionally biased region" description="Basic and acidic residues" evidence="5">
    <location>
        <begin position="613"/>
        <end position="629"/>
    </location>
</feature>
<feature type="compositionally biased region" description="Polar residues" evidence="5">
    <location>
        <begin position="1043"/>
        <end position="1060"/>
    </location>
</feature>
<dbReference type="PROSITE" id="PS00411">
    <property type="entry name" value="KINESIN_MOTOR_1"/>
    <property type="match status" value="1"/>
</dbReference>
<comment type="caution">
    <text evidence="3">Lacks conserved residue(s) required for the propagation of feature annotation.</text>
</comment>
<feature type="coiled-coil region" evidence="4">
    <location>
        <begin position="527"/>
        <end position="572"/>
    </location>
</feature>
<dbReference type="InterPro" id="IPR036961">
    <property type="entry name" value="Kinesin_motor_dom_sf"/>
</dbReference>
<feature type="region of interest" description="Disordered" evidence="5">
    <location>
        <begin position="596"/>
        <end position="632"/>
    </location>
</feature>
<proteinExistence type="inferred from homology"/>
<dbReference type="InterPro" id="IPR019821">
    <property type="entry name" value="Kinesin_motor_CS"/>
</dbReference>
<sequence length="1771" mass="190091">MVLVGVERKLAAGEDDIISYLHQGALSRTTASTDMNHTSSRSHAIFTIYLTQQDRRSSLILSNAAGLEPSELDSGMSIVSKIHFVDLAGSERIKRTGAAGDRAKEGISINAGLLALGNVISALGSMTVAPGATSAGAGGPAPRRGTMHVPYRDSKLTRLLQDSLGGNSQTLMLACISPSDRNSPESLNTIRYANRARNIRNKVAVNFDKNSSVELSMLKTEVARLRGELSKLKLQRRQSTLTLNGVVADSNGDVSLSASVAMRKNADLTQRLEQALRRVAALEHERNMLRLRVAELGGSTQSTPNILPASFPDFAPPIAFKSDDAGLRPNGGANDSGSGLTDATDVMSQSNVLSTMDRELSEQAERHEHQIDSVRRHFTSRLELVQESLLVVQKERDVALQRLVNANLPAKSELRAGSTAAAAAAAASGRGSSTTAPNRRALGIDIAPVGTTTPTTPTKLRLPSRTAKNIRHDQSTPSTPLSRMASGAELRSSPNPAKPFAQLTRMGSSSGIGLAACNSQDDHSPHMRKLQDEIDWLKRENKRVAENSSAESERLTLQIQEQAKEISRLRRQHTGRRESNRYSLLPFKDNSWGAAKSAAAASTSSATAHRHHIPDGDTHSSDRGRRDEGSGPNLLRAAYIKAVVENELQRCVRARQLLRERDSFLAEQDQLMNQQNDLLLSMQNLQQDSETALASDEEDTTGDDEYKSMQMQRVSEKIEIIDAELHHLDLKVRDAEAEVAQLAEAAPATDDASNLNASGLLVAPAIINMSGLAMRMVEDVVRVDYRAFVDLFQGLPQADSTGLAYLLMQDIIEHRLVALRDARERASLEEQAMDLRRTLLAMQKTALNAALSYERELGDAERKLDQLLPPPSLPFAAAHQLSRRGSAIRTGDYPSDGPDNNFDKPGEGAAVFGSTTTSVPACDAAVLDRSIYEGVRERGILLRSALISALEAPPLGSEASTSTSRLGRTDGWDGGASSADNMSMENIRGAKAPVAEWSEDASDFASLSDATNDDNISVSDNASLLPYDSIYSKLSPADPTRANPFSESHAASGSNRSSATPADAATLGNLDHVNSSSEDTTHMFADASDVFEPLPGSGMSASRVALPPHSRLNMVTSPTESDASFVGTPRSPCVQPPPVTKTQTITIVDTSPVDSDRGGEYLSDPEASGSEDGDLPELYQSSNGDNFRLPNLARNQSIRSRNRSRRYHLIRRTSMRKQITHSKLAGPRMGHSGSISRRQRGSLRKTRISLPIVPPEMIEYIDKRHPTAINVGSAPPIVASTEMLREMRIVPDDEYQGNIAAFASFSMKQNPAVMASNKTSPPLPPRRQSIAKATAELPLIDTATPASLALSPADSSRTKTSSASPDICPQVYTPRSAGKVASHVDVGRSPSSYSPQNVPTYVRLGNPDSPATSMLWSPVTVGGAPSLRESTDNTLLPTAHTTPQQHSPASVHRNRLGSSPDTQHPGHISTMSVMSSGARSGDMLSNAKPDTSELCASPALSSGAYSPRACSPRASSRGDGLIQEQCTSPTRLRREISKALVQPPPDQSIYGDYPGFRRPYSDIPDLSTMTSPKFAATSPRPHSDVVSNAAAMDLERPQRFLSPTEHANASLFSMLDAHVDASNGNYSVSDIERDDSQDSSLANMAADGSKLDRVKGEALDKPSRIRRRAQTTNVSSDSSNRRTSDRVASRLSTSNGVDKAGGGASRLSKILGGFGLGGSKNKPPPQSSFILHGYYRADSNLAQYGGMASTADVGRDRSNSDSSGARVAQSN</sequence>
<feature type="region of interest" description="Disordered" evidence="5">
    <location>
        <begin position="468"/>
        <end position="494"/>
    </location>
</feature>
<gene>
    <name evidence="7" type="primary">KIF21B</name>
    <name evidence="7" type="ORF">GGH94_002213</name>
</gene>
<feature type="region of interest" description="Disordered" evidence="5">
    <location>
        <begin position="954"/>
        <end position="982"/>
    </location>
</feature>
<feature type="compositionally biased region" description="Polar residues" evidence="5">
    <location>
        <begin position="1140"/>
        <end position="1153"/>
    </location>
</feature>
<dbReference type="Proteomes" id="UP001140074">
    <property type="component" value="Unassembled WGS sequence"/>
</dbReference>
<dbReference type="GO" id="GO:0007052">
    <property type="term" value="P:mitotic spindle organization"/>
    <property type="evidence" value="ECO:0007669"/>
    <property type="project" value="TreeGrafter"/>
</dbReference>
<accession>A0A9W8IK78</accession>
<dbReference type="SUPFAM" id="SSF52540">
    <property type="entry name" value="P-loop containing nucleoside triphosphate hydrolases"/>
    <property type="match status" value="1"/>
</dbReference>
<feature type="coiled-coil region" evidence="4">
    <location>
        <begin position="718"/>
        <end position="745"/>
    </location>
</feature>
<feature type="region of interest" description="Disordered" evidence="5">
    <location>
        <begin position="1116"/>
        <end position="1190"/>
    </location>
</feature>
<dbReference type="Gene3D" id="3.40.850.10">
    <property type="entry name" value="Kinesin motor domain"/>
    <property type="match status" value="1"/>
</dbReference>
<feature type="region of interest" description="Disordered" evidence="5">
    <location>
        <begin position="1561"/>
        <end position="1583"/>
    </location>
</feature>
<organism evidence="7 8">
    <name type="scientific">Coemansia aciculifera</name>
    <dbReference type="NCBI Taxonomy" id="417176"/>
    <lineage>
        <taxon>Eukaryota</taxon>
        <taxon>Fungi</taxon>
        <taxon>Fungi incertae sedis</taxon>
        <taxon>Zoopagomycota</taxon>
        <taxon>Kickxellomycotina</taxon>
        <taxon>Kickxellomycetes</taxon>
        <taxon>Kickxellales</taxon>
        <taxon>Kickxellaceae</taxon>
        <taxon>Coemansia</taxon>
    </lineage>
</organism>
<feature type="compositionally biased region" description="Low complexity" evidence="5">
    <location>
        <begin position="1506"/>
        <end position="1517"/>
    </location>
</feature>
<keyword evidence="1" id="KW-0547">Nucleotide-binding</keyword>
<keyword evidence="2" id="KW-0067">ATP-binding</keyword>
<feature type="region of interest" description="Disordered" evidence="5">
    <location>
        <begin position="1348"/>
        <end position="1371"/>
    </location>
</feature>
<feature type="compositionally biased region" description="Polar residues" evidence="5">
    <location>
        <begin position="1760"/>
        <end position="1771"/>
    </location>
</feature>
<dbReference type="GO" id="GO:0008017">
    <property type="term" value="F:microtubule binding"/>
    <property type="evidence" value="ECO:0007669"/>
    <property type="project" value="InterPro"/>
</dbReference>
<feature type="compositionally biased region" description="Basic and acidic residues" evidence="5">
    <location>
        <begin position="1649"/>
        <end position="1663"/>
    </location>
</feature>
<dbReference type="PRINTS" id="PR00380">
    <property type="entry name" value="KINESINHEAVY"/>
</dbReference>
<feature type="region of interest" description="Disordered" evidence="5">
    <location>
        <begin position="1038"/>
        <end position="1076"/>
    </location>
</feature>
<evidence type="ECO:0000256" key="5">
    <source>
        <dbReference type="SAM" id="MobiDB-lite"/>
    </source>
</evidence>
<feature type="region of interest" description="Disordered" evidence="5">
    <location>
        <begin position="1628"/>
        <end position="1702"/>
    </location>
</feature>
<evidence type="ECO:0000256" key="4">
    <source>
        <dbReference type="SAM" id="Coils"/>
    </source>
</evidence>
<dbReference type="GO" id="GO:0005875">
    <property type="term" value="C:microtubule associated complex"/>
    <property type="evidence" value="ECO:0007669"/>
    <property type="project" value="TreeGrafter"/>
</dbReference>
<dbReference type="PROSITE" id="PS50067">
    <property type="entry name" value="KINESIN_MOTOR_2"/>
    <property type="match status" value="1"/>
</dbReference>
<keyword evidence="8" id="KW-1185">Reference proteome</keyword>
<feature type="region of interest" description="Disordered" evidence="5">
    <location>
        <begin position="1748"/>
        <end position="1771"/>
    </location>
</feature>